<protein>
    <submittedName>
        <fullName evidence="2">Uncharacterized protein</fullName>
    </submittedName>
</protein>
<gene>
    <name evidence="2" type="ORF">A3B86_03305</name>
</gene>
<feature type="transmembrane region" description="Helical" evidence="1">
    <location>
        <begin position="255"/>
        <end position="278"/>
    </location>
</feature>
<dbReference type="AlphaFoldDB" id="A0A1F8F2V3"/>
<feature type="transmembrane region" description="Helical" evidence="1">
    <location>
        <begin position="188"/>
        <end position="211"/>
    </location>
</feature>
<accession>A0A1F8F2V3</accession>
<dbReference type="EMBL" id="MGJN01000012">
    <property type="protein sequence ID" value="OGN06950.1"/>
    <property type="molecule type" value="Genomic_DNA"/>
</dbReference>
<proteinExistence type="predicted"/>
<evidence type="ECO:0000313" key="2">
    <source>
        <dbReference type="EMBL" id="OGN06950.1"/>
    </source>
</evidence>
<keyword evidence="1" id="KW-1133">Transmembrane helix</keyword>
<organism evidence="2 3">
    <name type="scientific">Candidatus Yanofskybacteria bacterium RIFCSPHIGHO2_02_FULL_38_22b</name>
    <dbReference type="NCBI Taxonomy" id="1802673"/>
    <lineage>
        <taxon>Bacteria</taxon>
        <taxon>Candidatus Yanofskyibacteriota</taxon>
    </lineage>
</organism>
<feature type="transmembrane region" description="Helical" evidence="1">
    <location>
        <begin position="284"/>
        <end position="303"/>
    </location>
</feature>
<keyword evidence="1" id="KW-0472">Membrane</keyword>
<comment type="caution">
    <text evidence="2">The sequence shown here is derived from an EMBL/GenBank/DDBJ whole genome shotgun (WGS) entry which is preliminary data.</text>
</comment>
<evidence type="ECO:0000313" key="3">
    <source>
        <dbReference type="Proteomes" id="UP000176834"/>
    </source>
</evidence>
<name>A0A1F8F2V3_9BACT</name>
<dbReference type="Proteomes" id="UP000176834">
    <property type="component" value="Unassembled WGS sequence"/>
</dbReference>
<sequence length="376" mass="43872">MVRLFFENTNLPGPVAAVRWCVDRVDLDYLKEKGITDPFLALIITKPREEKDSDGTVVYEVVDHKVVPLDQAMEYLEFRSSGELRIFGQLVWCEYHKKRKLNQNKLGEHIGKTSSYSFDYVIESMEFNNLTSGQLESGYADVTVPEGHFAKEPSAWEKWWVNFWYESKPKNQCQFRKRRMLAYTIQPLVVTTYALIRSLLLLGQILIFMLVGARKIKYGAMFHPFSYELGEWEIVPDKRTSVFTKDVSGKERNPLFLMSIPLVQIILFVVSLLVWKFILSEFVSLWVCFVALNVALIIFVLIVETGVLDKLFPEETDEEMVVRRKREMEAIYAEYQDMICIGVSLKADLSVLPPKRRTFHLKFQDFRRRVCLPFAK</sequence>
<reference evidence="2 3" key="1">
    <citation type="journal article" date="2016" name="Nat. Commun.">
        <title>Thousands of microbial genomes shed light on interconnected biogeochemical processes in an aquifer system.</title>
        <authorList>
            <person name="Anantharaman K."/>
            <person name="Brown C.T."/>
            <person name="Hug L.A."/>
            <person name="Sharon I."/>
            <person name="Castelle C.J."/>
            <person name="Probst A.J."/>
            <person name="Thomas B.C."/>
            <person name="Singh A."/>
            <person name="Wilkins M.J."/>
            <person name="Karaoz U."/>
            <person name="Brodie E.L."/>
            <person name="Williams K.H."/>
            <person name="Hubbard S.S."/>
            <person name="Banfield J.F."/>
        </authorList>
    </citation>
    <scope>NUCLEOTIDE SEQUENCE [LARGE SCALE GENOMIC DNA]</scope>
</reference>
<evidence type="ECO:0000256" key="1">
    <source>
        <dbReference type="SAM" id="Phobius"/>
    </source>
</evidence>
<keyword evidence="1" id="KW-0812">Transmembrane</keyword>